<feature type="transmembrane region" description="Helical" evidence="1">
    <location>
        <begin position="73"/>
        <end position="95"/>
    </location>
</feature>
<proteinExistence type="predicted"/>
<keyword evidence="1" id="KW-0472">Membrane</keyword>
<organism evidence="2 3">
    <name type="scientific">Lentilactobacillus parakefiri</name>
    <dbReference type="NCBI Taxonomy" id="152332"/>
    <lineage>
        <taxon>Bacteria</taxon>
        <taxon>Bacillati</taxon>
        <taxon>Bacillota</taxon>
        <taxon>Bacilli</taxon>
        <taxon>Lactobacillales</taxon>
        <taxon>Lactobacillaceae</taxon>
        <taxon>Lentilactobacillus</taxon>
    </lineage>
</organism>
<name>A0AB38JXE1_9LACO</name>
<dbReference type="EMBL" id="PUFL01000017">
    <property type="protein sequence ID" value="TDG94452.1"/>
    <property type="molecule type" value="Genomic_DNA"/>
</dbReference>
<sequence>MVIVKKNHSLKTQLSLFEVFCGLVLICIPFVILNMNTLDQIQYYVFTIMALYFWSGEIMKLDSYVPAYKIPLLMRNICVVCLLLSFAYSLLSIIISK</sequence>
<evidence type="ECO:0000313" key="2">
    <source>
        <dbReference type="EMBL" id="TDG94452.1"/>
    </source>
</evidence>
<keyword evidence="1" id="KW-0812">Transmembrane</keyword>
<feature type="transmembrane region" description="Helical" evidence="1">
    <location>
        <begin position="12"/>
        <end position="35"/>
    </location>
</feature>
<evidence type="ECO:0000313" key="3">
    <source>
        <dbReference type="Proteomes" id="UP000294668"/>
    </source>
</evidence>
<keyword evidence="3" id="KW-1185">Reference proteome</keyword>
<comment type="caution">
    <text evidence="2">The sequence shown here is derived from an EMBL/GenBank/DDBJ whole genome shotgun (WGS) entry which is preliminary data.</text>
</comment>
<feature type="transmembrane region" description="Helical" evidence="1">
    <location>
        <begin position="41"/>
        <end position="61"/>
    </location>
</feature>
<dbReference type="Proteomes" id="UP000294668">
    <property type="component" value="Unassembled WGS sequence"/>
</dbReference>
<accession>A0AB38JXE1</accession>
<protein>
    <submittedName>
        <fullName evidence="2">Uncharacterized protein</fullName>
    </submittedName>
</protein>
<evidence type="ECO:0000256" key="1">
    <source>
        <dbReference type="SAM" id="Phobius"/>
    </source>
</evidence>
<reference evidence="2 3" key="1">
    <citation type="journal article" date="2019" name="Appl. Microbiol. Biotechnol.">
        <title>Uncovering carbohydrate metabolism through a genotype-phenotype association study of 56 lactic acid bacteria genomes.</title>
        <authorList>
            <person name="Buron-Moles G."/>
            <person name="Chailyan A."/>
            <person name="Dolejs I."/>
            <person name="Forster J."/>
            <person name="Miks M.H."/>
        </authorList>
    </citation>
    <scope>NUCLEOTIDE SEQUENCE [LARGE SCALE GENOMIC DNA]</scope>
    <source>
        <strain evidence="2 3">DSM 10551</strain>
    </source>
</reference>
<dbReference type="AlphaFoldDB" id="A0AB38JXE1"/>
<gene>
    <name evidence="2" type="ORF">C5L28_001717</name>
</gene>
<keyword evidence="1" id="KW-1133">Transmembrane helix</keyword>